<gene>
    <name evidence="3" type="ORF">VNI00_008129</name>
</gene>
<reference evidence="3 4" key="1">
    <citation type="submission" date="2024-01" db="EMBL/GenBank/DDBJ databases">
        <title>A draft genome for a cacao thread blight-causing isolate of Paramarasmius palmivorus.</title>
        <authorList>
            <person name="Baruah I.K."/>
            <person name="Bukari Y."/>
            <person name="Amoako-Attah I."/>
            <person name="Meinhardt L.W."/>
            <person name="Bailey B.A."/>
            <person name="Cohen S.P."/>
        </authorList>
    </citation>
    <scope>NUCLEOTIDE SEQUENCE [LARGE SCALE GENOMIC DNA]</scope>
    <source>
        <strain evidence="3 4">GH-12</strain>
    </source>
</reference>
<comment type="caution">
    <text evidence="3">The sequence shown here is derived from an EMBL/GenBank/DDBJ whole genome shotgun (WGS) entry which is preliminary data.</text>
</comment>
<feature type="chain" id="PRO_5043575463" evidence="2">
    <location>
        <begin position="23"/>
        <end position="277"/>
    </location>
</feature>
<evidence type="ECO:0000313" key="4">
    <source>
        <dbReference type="Proteomes" id="UP001383192"/>
    </source>
</evidence>
<evidence type="ECO:0000256" key="2">
    <source>
        <dbReference type="SAM" id="SignalP"/>
    </source>
</evidence>
<sequence length="277" mass="29052">MAIPLQIAFLLIFILANRIVHCGPQVTFDGIPRSSIAVGAVISVGFEIVYTVDTSDFLFLDQTSTPELHIVPDTGMQQRRTEPDRDKLKLKRATTYRKTAQNAFNVPSNAGVYRVQATVVGPDGFPQNFFSEPFTASAVGDQKPAPTPSTPTPTPTSTTPQVPTSSSPDPGSTTSRTSATVAEFTELHSTSESFASMGTVGSTGTPATFSSMDMSASTDPATLPPIISPLKTTHITGPDDPRTAGSSSSSSGIVRGSSTRTISTGSPSLSPDPNQNQ</sequence>
<accession>A0AAW0CZW0</accession>
<protein>
    <submittedName>
        <fullName evidence="3">Uncharacterized protein</fullName>
    </submittedName>
</protein>
<keyword evidence="2" id="KW-0732">Signal</keyword>
<proteinExistence type="predicted"/>
<evidence type="ECO:0000313" key="3">
    <source>
        <dbReference type="EMBL" id="KAK7043961.1"/>
    </source>
</evidence>
<dbReference type="AlphaFoldDB" id="A0AAW0CZW0"/>
<evidence type="ECO:0000256" key="1">
    <source>
        <dbReference type="SAM" id="MobiDB-lite"/>
    </source>
</evidence>
<keyword evidence="4" id="KW-1185">Reference proteome</keyword>
<feature type="region of interest" description="Disordered" evidence="1">
    <location>
        <begin position="205"/>
        <end position="277"/>
    </location>
</feature>
<dbReference type="Proteomes" id="UP001383192">
    <property type="component" value="Unassembled WGS sequence"/>
</dbReference>
<feature type="region of interest" description="Disordered" evidence="1">
    <location>
        <begin position="137"/>
        <end position="179"/>
    </location>
</feature>
<organism evidence="3 4">
    <name type="scientific">Paramarasmius palmivorus</name>
    <dbReference type="NCBI Taxonomy" id="297713"/>
    <lineage>
        <taxon>Eukaryota</taxon>
        <taxon>Fungi</taxon>
        <taxon>Dikarya</taxon>
        <taxon>Basidiomycota</taxon>
        <taxon>Agaricomycotina</taxon>
        <taxon>Agaricomycetes</taxon>
        <taxon>Agaricomycetidae</taxon>
        <taxon>Agaricales</taxon>
        <taxon>Marasmiineae</taxon>
        <taxon>Marasmiaceae</taxon>
        <taxon>Paramarasmius</taxon>
    </lineage>
</organism>
<name>A0AAW0CZW0_9AGAR</name>
<feature type="signal peptide" evidence="2">
    <location>
        <begin position="1"/>
        <end position="22"/>
    </location>
</feature>
<dbReference type="EMBL" id="JAYKXP010000027">
    <property type="protein sequence ID" value="KAK7043961.1"/>
    <property type="molecule type" value="Genomic_DNA"/>
</dbReference>
<feature type="compositionally biased region" description="Low complexity" evidence="1">
    <location>
        <begin position="243"/>
        <end position="268"/>
    </location>
</feature>
<feature type="compositionally biased region" description="Pro residues" evidence="1">
    <location>
        <begin position="145"/>
        <end position="154"/>
    </location>
</feature>
<feature type="compositionally biased region" description="Polar residues" evidence="1">
    <location>
        <begin position="205"/>
        <end position="220"/>
    </location>
</feature>
<feature type="compositionally biased region" description="Low complexity" evidence="1">
    <location>
        <begin position="155"/>
        <end position="178"/>
    </location>
</feature>